<evidence type="ECO:0000313" key="1">
    <source>
        <dbReference type="EMBL" id="KKK79803.1"/>
    </source>
</evidence>
<comment type="caution">
    <text evidence="1">The sequence shown here is derived from an EMBL/GenBank/DDBJ whole genome shotgun (WGS) entry which is preliminary data.</text>
</comment>
<protein>
    <submittedName>
        <fullName evidence="1">Uncharacterized protein</fullName>
    </submittedName>
</protein>
<dbReference type="AlphaFoldDB" id="A0A0F8YEE4"/>
<sequence>MMPRQVYRCPKHGEFERDVLIKQAVPPSWPCAECNYPSPWVPSVPNFIGGPTTGAKKE</sequence>
<accession>A0A0F8YEE4</accession>
<reference evidence="1" key="1">
    <citation type="journal article" date="2015" name="Nature">
        <title>Complex archaea that bridge the gap between prokaryotes and eukaryotes.</title>
        <authorList>
            <person name="Spang A."/>
            <person name="Saw J.H."/>
            <person name="Jorgensen S.L."/>
            <person name="Zaremba-Niedzwiedzka K."/>
            <person name="Martijn J."/>
            <person name="Lind A.E."/>
            <person name="van Eijk R."/>
            <person name="Schleper C."/>
            <person name="Guy L."/>
            <person name="Ettema T.J."/>
        </authorList>
    </citation>
    <scope>NUCLEOTIDE SEQUENCE</scope>
</reference>
<proteinExistence type="predicted"/>
<organism evidence="1">
    <name type="scientific">marine sediment metagenome</name>
    <dbReference type="NCBI Taxonomy" id="412755"/>
    <lineage>
        <taxon>unclassified sequences</taxon>
        <taxon>metagenomes</taxon>
        <taxon>ecological metagenomes</taxon>
    </lineage>
</organism>
<dbReference type="EMBL" id="LAZR01053862">
    <property type="protein sequence ID" value="KKK79803.1"/>
    <property type="molecule type" value="Genomic_DNA"/>
</dbReference>
<name>A0A0F8YEE4_9ZZZZ</name>
<gene>
    <name evidence="1" type="ORF">LCGC14_2829850</name>
</gene>